<dbReference type="Gene3D" id="1.10.10.410">
    <property type="match status" value="1"/>
</dbReference>
<proteinExistence type="predicted"/>
<dbReference type="GO" id="GO:0016740">
    <property type="term" value="F:transferase activity"/>
    <property type="evidence" value="ECO:0007669"/>
    <property type="project" value="UniProtKB-KW"/>
</dbReference>
<dbReference type="Proteomes" id="UP000055702">
    <property type="component" value="Unassembled WGS sequence"/>
</dbReference>
<dbReference type="PANTHER" id="PTHR28055:SF1">
    <property type="entry name" value="ALTERED INHERITANCE OF MITOCHONDRIA PROTEIN 41, MITOCHONDRIAL"/>
    <property type="match status" value="1"/>
</dbReference>
<dbReference type="SUPFAM" id="SSF89095">
    <property type="entry name" value="GatB/YqeY motif"/>
    <property type="match status" value="1"/>
</dbReference>
<protein>
    <submittedName>
        <fullName evidence="1">Glutamyl-tRNA amidotransferase</fullName>
    </submittedName>
</protein>
<dbReference type="Pfam" id="PF09424">
    <property type="entry name" value="YqeY"/>
    <property type="match status" value="1"/>
</dbReference>
<dbReference type="InterPro" id="IPR042184">
    <property type="entry name" value="YqeY/Aim41_N"/>
</dbReference>
<dbReference type="EMBL" id="LRDC01000001">
    <property type="protein sequence ID" value="KVX03370.1"/>
    <property type="molecule type" value="Genomic_DNA"/>
</dbReference>
<name>A0A119D0R3_SHEFR</name>
<sequence>MNLTDQLKDQMKDAMRAKDKVRLGTIRMALSAIKQIEVDTRETLTDEQTIAVLTKMVKQRRDSIAQYEAANRPELAAVEADEIRVIENFLPTPLTEDEVAAIIDATIIDVGAASMADMGKVMGALKTKVQGRADMSAIGTMIRAKLK</sequence>
<dbReference type="Gene3D" id="1.10.1510.10">
    <property type="entry name" value="Uncharacterised protein YqeY/AIM41 PF09424, N-terminal domain"/>
    <property type="match status" value="1"/>
</dbReference>
<dbReference type="GO" id="GO:0016884">
    <property type="term" value="F:carbon-nitrogen ligase activity, with glutamine as amido-N-donor"/>
    <property type="evidence" value="ECO:0007669"/>
    <property type="project" value="InterPro"/>
</dbReference>
<dbReference type="RefSeq" id="WP_011638441.1">
    <property type="nucleotide sequence ID" value="NZ_JBOZOX010000011.1"/>
</dbReference>
<comment type="caution">
    <text evidence="1">The sequence shown here is derived from an EMBL/GenBank/DDBJ whole genome shotgun (WGS) entry which is preliminary data.</text>
</comment>
<keyword evidence="1" id="KW-0808">Transferase</keyword>
<reference evidence="1 2" key="1">
    <citation type="submission" date="2016-01" db="EMBL/GenBank/DDBJ databases">
        <title>Draft genome of the antarctic isolate Shewanella frigidimarina Ag06-30.</title>
        <authorList>
            <person name="Parmeciano Di Noto G."/>
            <person name="Vazquez S."/>
            <person name="Mac Cormack W."/>
            <person name="Iriarte A."/>
            <person name="Quiroga C."/>
        </authorList>
    </citation>
    <scope>NUCLEOTIDE SEQUENCE [LARGE SCALE GENOMIC DNA]</scope>
    <source>
        <strain evidence="1 2">Ag06-30</strain>
    </source>
</reference>
<organism evidence="1">
    <name type="scientific">Shewanella frigidimarina</name>
    <dbReference type="NCBI Taxonomy" id="56812"/>
    <lineage>
        <taxon>Bacteria</taxon>
        <taxon>Pseudomonadati</taxon>
        <taxon>Pseudomonadota</taxon>
        <taxon>Gammaproteobacteria</taxon>
        <taxon>Alteromonadales</taxon>
        <taxon>Shewanellaceae</taxon>
        <taxon>Shewanella</taxon>
    </lineage>
</organism>
<dbReference type="InterPro" id="IPR003789">
    <property type="entry name" value="Asn/Gln_tRNA_amidoTrase-B-like"/>
</dbReference>
<dbReference type="GeneID" id="41838376"/>
<dbReference type="InterPro" id="IPR023168">
    <property type="entry name" value="GatB_Yqey_C_2"/>
</dbReference>
<gene>
    <name evidence="1" type="ORF">AWJ07_02050</name>
</gene>
<dbReference type="AlphaFoldDB" id="A0A119D0R3"/>
<dbReference type="PANTHER" id="PTHR28055">
    <property type="entry name" value="ALTERED INHERITANCE OF MITOCHONDRIA PROTEIN 41, MITOCHONDRIAL"/>
    <property type="match status" value="1"/>
</dbReference>
<evidence type="ECO:0000313" key="1">
    <source>
        <dbReference type="EMBL" id="KVX03370.1"/>
    </source>
</evidence>
<accession>A0A119D0R3</accession>
<dbReference type="OMA" id="AMGAVMK"/>
<dbReference type="InterPro" id="IPR019004">
    <property type="entry name" value="YqeY/Aim41"/>
</dbReference>
<evidence type="ECO:0000313" key="2">
    <source>
        <dbReference type="Proteomes" id="UP000055702"/>
    </source>
</evidence>